<dbReference type="InterPro" id="IPR037272">
    <property type="entry name" value="SNS_sf"/>
</dbReference>
<evidence type="ECO:0000256" key="6">
    <source>
        <dbReference type="SAM" id="Phobius"/>
    </source>
</evidence>
<keyword evidence="3 6" id="KW-0812">Transmembrane</keyword>
<feature type="transmembrane region" description="Helical" evidence="6">
    <location>
        <begin position="21"/>
        <end position="39"/>
    </location>
</feature>
<evidence type="ECO:0000313" key="8">
    <source>
        <dbReference type="Proteomes" id="UP001529510"/>
    </source>
</evidence>
<keyword evidence="8" id="KW-1185">Reference proteome</keyword>
<comment type="subcellular location">
    <subcellularLocation>
        <location evidence="1">Membrane</location>
        <topology evidence="1">Multi-pass membrane protein</topology>
    </subcellularLocation>
</comment>
<keyword evidence="2" id="KW-0813">Transport</keyword>
<dbReference type="SUPFAM" id="SSF161070">
    <property type="entry name" value="SNF-like"/>
    <property type="match status" value="1"/>
</dbReference>
<evidence type="ECO:0000256" key="3">
    <source>
        <dbReference type="ARBA" id="ARBA00022692"/>
    </source>
</evidence>
<keyword evidence="4 6" id="KW-1133">Transmembrane helix</keyword>
<feature type="transmembrane region" description="Helical" evidence="6">
    <location>
        <begin position="51"/>
        <end position="74"/>
    </location>
</feature>
<dbReference type="InterPro" id="IPR000175">
    <property type="entry name" value="Na/ntran_symport"/>
</dbReference>
<evidence type="ECO:0000256" key="2">
    <source>
        <dbReference type="ARBA" id="ARBA00022448"/>
    </source>
</evidence>
<dbReference type="PANTHER" id="PTHR11616:SF111">
    <property type="entry name" value="SODIUM- AND CHLORIDE-DEPENDENT GABA TRANSPORTER 2"/>
    <property type="match status" value="1"/>
</dbReference>
<evidence type="ECO:0000256" key="4">
    <source>
        <dbReference type="ARBA" id="ARBA00022989"/>
    </source>
</evidence>
<dbReference type="Pfam" id="PF00209">
    <property type="entry name" value="SNF"/>
    <property type="match status" value="1"/>
</dbReference>
<organism evidence="7 8">
    <name type="scientific">Cirrhinus mrigala</name>
    <name type="common">Mrigala</name>
    <dbReference type="NCBI Taxonomy" id="683832"/>
    <lineage>
        <taxon>Eukaryota</taxon>
        <taxon>Metazoa</taxon>
        <taxon>Chordata</taxon>
        <taxon>Craniata</taxon>
        <taxon>Vertebrata</taxon>
        <taxon>Euteleostomi</taxon>
        <taxon>Actinopterygii</taxon>
        <taxon>Neopterygii</taxon>
        <taxon>Teleostei</taxon>
        <taxon>Ostariophysi</taxon>
        <taxon>Cypriniformes</taxon>
        <taxon>Cyprinidae</taxon>
        <taxon>Labeoninae</taxon>
        <taxon>Labeonini</taxon>
        <taxon>Cirrhinus</taxon>
    </lineage>
</organism>
<dbReference type="PANTHER" id="PTHR11616">
    <property type="entry name" value="SODIUM/CHLORIDE DEPENDENT TRANSPORTER"/>
    <property type="match status" value="1"/>
</dbReference>
<comment type="caution">
    <text evidence="7">The sequence shown here is derived from an EMBL/GenBank/DDBJ whole genome shotgun (WGS) entry which is preliminary data.</text>
</comment>
<dbReference type="AlphaFoldDB" id="A0ABD0N3U9"/>
<evidence type="ECO:0000313" key="7">
    <source>
        <dbReference type="EMBL" id="KAL0155496.1"/>
    </source>
</evidence>
<reference evidence="7 8" key="1">
    <citation type="submission" date="2024-05" db="EMBL/GenBank/DDBJ databases">
        <title>Genome sequencing and assembly of Indian major carp, Cirrhinus mrigala (Hamilton, 1822).</title>
        <authorList>
            <person name="Mohindra V."/>
            <person name="Chowdhury L.M."/>
            <person name="Lal K."/>
            <person name="Jena J.K."/>
        </authorList>
    </citation>
    <scope>NUCLEOTIDE SEQUENCE [LARGE SCALE GENOMIC DNA]</scope>
    <source>
        <strain evidence="7">CM1030</strain>
        <tissue evidence="7">Blood</tissue>
    </source>
</reference>
<feature type="non-terminal residue" evidence="7">
    <location>
        <position position="108"/>
    </location>
</feature>
<keyword evidence="5 6" id="KW-0472">Membrane</keyword>
<proteinExistence type="predicted"/>
<feature type="non-terminal residue" evidence="7">
    <location>
        <position position="1"/>
    </location>
</feature>
<sequence length="108" mass="12507">LVTAMVDMYPSVFRQKNRRELLILAVAIISFLVGLIMLTEGGMYVFQLFDYYAASGMCLLFVAIFETVCIAWIYGANRFYDNIEDMIGYRPGPYIKYCWLFFTPATCF</sequence>
<protein>
    <submittedName>
        <fullName evidence="7">Uncharacterized protein</fullName>
    </submittedName>
</protein>
<evidence type="ECO:0000256" key="1">
    <source>
        <dbReference type="ARBA" id="ARBA00004141"/>
    </source>
</evidence>
<dbReference type="Proteomes" id="UP001529510">
    <property type="component" value="Unassembled WGS sequence"/>
</dbReference>
<evidence type="ECO:0000256" key="5">
    <source>
        <dbReference type="ARBA" id="ARBA00023136"/>
    </source>
</evidence>
<accession>A0ABD0N3U9</accession>
<dbReference type="GO" id="GO:0016020">
    <property type="term" value="C:membrane"/>
    <property type="evidence" value="ECO:0007669"/>
    <property type="project" value="UniProtKB-SubCell"/>
</dbReference>
<dbReference type="EMBL" id="JAMKFB020000025">
    <property type="protein sequence ID" value="KAL0155496.1"/>
    <property type="molecule type" value="Genomic_DNA"/>
</dbReference>
<gene>
    <name evidence="7" type="ORF">M9458_049759</name>
</gene>
<name>A0ABD0N3U9_CIRMR</name>
<dbReference type="PROSITE" id="PS50267">
    <property type="entry name" value="NA_NEUROTRAN_SYMP_3"/>
    <property type="match status" value="1"/>
</dbReference>